<proteinExistence type="predicted"/>
<organism evidence="2">
    <name type="scientific">marine metagenome</name>
    <dbReference type="NCBI Taxonomy" id="408172"/>
    <lineage>
        <taxon>unclassified sequences</taxon>
        <taxon>metagenomes</taxon>
        <taxon>ecological metagenomes</taxon>
    </lineage>
</organism>
<name>A0A382PDN3_9ZZZZ</name>
<evidence type="ECO:0000313" key="1">
    <source>
        <dbReference type="EMBL" id="SVC00024.1"/>
    </source>
</evidence>
<feature type="non-terminal residue" evidence="2">
    <location>
        <position position="76"/>
    </location>
</feature>
<evidence type="ECO:0008006" key="3">
    <source>
        <dbReference type="Google" id="ProtNLM"/>
    </source>
</evidence>
<accession>A0A382PDN3</accession>
<evidence type="ECO:0000313" key="2">
    <source>
        <dbReference type="EMBL" id="SVC71504.1"/>
    </source>
</evidence>
<dbReference type="EMBL" id="UINC01106681">
    <property type="protein sequence ID" value="SVC71504.1"/>
    <property type="molecule type" value="Genomic_DNA"/>
</dbReference>
<dbReference type="EMBL" id="UINC01067899">
    <property type="protein sequence ID" value="SVC00024.1"/>
    <property type="molecule type" value="Genomic_DNA"/>
</dbReference>
<gene>
    <name evidence="1" type="ORF">METZ01_LOCUS252878</name>
    <name evidence="2" type="ORF">METZ01_LOCUS324358</name>
</gene>
<protein>
    <recommendedName>
        <fullName evidence="3">DUF1501 domain-containing protein</fullName>
    </recommendedName>
</protein>
<sequence length="76" mass="8647">MTTFTQKDPVFVVVQLSGGNDFMNTLVPYSNPAYYDNRKFLNISEEDVLPLDGTLGWHPEMAPFKELYDRGMVSVV</sequence>
<dbReference type="AlphaFoldDB" id="A0A382PDN3"/>
<reference evidence="2" key="1">
    <citation type="submission" date="2018-05" db="EMBL/GenBank/DDBJ databases">
        <authorList>
            <person name="Lanie J.A."/>
            <person name="Ng W.-L."/>
            <person name="Kazmierczak K.M."/>
            <person name="Andrzejewski T.M."/>
            <person name="Davidsen T.M."/>
            <person name="Wayne K.J."/>
            <person name="Tettelin H."/>
            <person name="Glass J.I."/>
            <person name="Rusch D."/>
            <person name="Podicherti R."/>
            <person name="Tsui H.-C.T."/>
            <person name="Winkler M.E."/>
        </authorList>
    </citation>
    <scope>NUCLEOTIDE SEQUENCE</scope>
</reference>